<reference evidence="1 2" key="1">
    <citation type="submission" date="2018-04" db="EMBL/GenBank/DDBJ databases">
        <title>Novel Campyloabacter and Helicobacter Species and Strains.</title>
        <authorList>
            <person name="Mannion A.J."/>
            <person name="Shen Z."/>
            <person name="Fox J.G."/>
        </authorList>
    </citation>
    <scope>NUCLEOTIDE SEQUENCE [LARGE SCALE GENOMIC DNA]</scope>
    <source>
        <strain evidence="1 2">MIT 17-337</strain>
    </source>
</reference>
<dbReference type="EMBL" id="NXLQ01000009">
    <property type="protein sequence ID" value="RDU65908.1"/>
    <property type="molecule type" value="Genomic_DNA"/>
</dbReference>
<keyword evidence="2" id="KW-1185">Reference proteome</keyword>
<dbReference type="AlphaFoldDB" id="A0A3D8IL41"/>
<comment type="caution">
    <text evidence="1">The sequence shown here is derived from an EMBL/GenBank/DDBJ whole genome shotgun (WGS) entry which is preliminary data.</text>
</comment>
<dbReference type="SUPFAM" id="SSF53335">
    <property type="entry name" value="S-adenosyl-L-methionine-dependent methyltransferases"/>
    <property type="match status" value="1"/>
</dbReference>
<dbReference type="RefSeq" id="WP_115543025.1">
    <property type="nucleotide sequence ID" value="NZ_NXLQ01000009.1"/>
</dbReference>
<dbReference type="Gene3D" id="3.40.50.150">
    <property type="entry name" value="Vaccinia Virus protein VP39"/>
    <property type="match status" value="1"/>
</dbReference>
<proteinExistence type="predicted"/>
<gene>
    <name evidence="1" type="ORF">CQA53_05560</name>
</gene>
<protein>
    <recommendedName>
        <fullName evidence="3">Class I SAM-dependent methyltransferase</fullName>
    </recommendedName>
</protein>
<evidence type="ECO:0000313" key="2">
    <source>
        <dbReference type="Proteomes" id="UP000256379"/>
    </source>
</evidence>
<evidence type="ECO:0008006" key="3">
    <source>
        <dbReference type="Google" id="ProtNLM"/>
    </source>
</evidence>
<evidence type="ECO:0000313" key="1">
    <source>
        <dbReference type="EMBL" id="RDU65908.1"/>
    </source>
</evidence>
<name>A0A3D8IL41_9HELI</name>
<organism evidence="1 2">
    <name type="scientific">Helicobacter didelphidarum</name>
    <dbReference type="NCBI Taxonomy" id="2040648"/>
    <lineage>
        <taxon>Bacteria</taxon>
        <taxon>Pseudomonadati</taxon>
        <taxon>Campylobacterota</taxon>
        <taxon>Epsilonproteobacteria</taxon>
        <taxon>Campylobacterales</taxon>
        <taxon>Helicobacteraceae</taxon>
        <taxon>Helicobacter</taxon>
    </lineage>
</organism>
<sequence>MIQNEIIEKYSEMTMEEREFLVQTLESSKPKKILEVGIAAGANSVIILDYLDKTNQIDNIELHSCDYNTKYYRDIITPPPPAI</sequence>
<accession>A0A3D8IL41</accession>
<dbReference type="Proteomes" id="UP000256379">
    <property type="component" value="Unassembled WGS sequence"/>
</dbReference>
<dbReference type="OrthoDB" id="9799672at2"/>
<dbReference type="InterPro" id="IPR029063">
    <property type="entry name" value="SAM-dependent_MTases_sf"/>
</dbReference>